<keyword evidence="3" id="KW-1185">Reference proteome</keyword>
<accession>A0A1I6WFF6</accession>
<dbReference type="Gene3D" id="3.40.50.2000">
    <property type="entry name" value="Glycogen Phosphorylase B"/>
    <property type="match status" value="1"/>
</dbReference>
<organism evidence="2 3">
    <name type="scientific">Acinetobacter bohemicus</name>
    <dbReference type="NCBI Taxonomy" id="1435036"/>
    <lineage>
        <taxon>Bacteria</taxon>
        <taxon>Pseudomonadati</taxon>
        <taxon>Pseudomonadota</taxon>
        <taxon>Gammaproteobacteria</taxon>
        <taxon>Moraxellales</taxon>
        <taxon>Moraxellaceae</taxon>
        <taxon>Acinetobacter</taxon>
    </lineage>
</organism>
<dbReference type="GO" id="GO:0016758">
    <property type="term" value="F:hexosyltransferase activity"/>
    <property type="evidence" value="ECO:0007669"/>
    <property type="project" value="InterPro"/>
</dbReference>
<gene>
    <name evidence="2" type="ORF">SAMN05444586_10604</name>
</gene>
<sequence length="384" mass="43860">MNSVTKKIILMHCQYVYGIGHFIRTLEIAKSLSSEYRVIILNGGNPIENMIIPPEIELVQLPAIHKKEDSNQLIPLNCDLSIDDCFNLRREIIVNILQRINIDVLVTEHFPFGFLFKEEVLFLIKLLKEINPNCKFVSSVRDLVNSYDGSETDELTCEILNSYYDLLMIHSDKNVIPFETSFPKFKDIKISIKYTGYVTRKIITKNSKNFQLEDIALVSVGGGSMGEELQKAIIKVHLELKKNWNHKLIVFLGSYQNIELESLPASIVIHKFDQSAYDAYLRKAKLLICMGGYNTVLEAISLNLPLLVYQKAFSQNNFEQACRINELQKIGLVHSLYPNELQHSTLISKILTILKLGKNQKSMNFNGAENTKQAISLLINSQYK</sequence>
<dbReference type="PANTHER" id="PTHR21015">
    <property type="entry name" value="UDP-N-ACETYLGLUCOSAMINE--N-ACETYLMURAMYL-(PENTAPEPTIDE) PYROPHOSPHORYL-UNDECAPRENOL N-ACETYLGLUCOSAMINE TRANSFERASE 1"/>
    <property type="match status" value="1"/>
</dbReference>
<protein>
    <submittedName>
        <fullName evidence="2">Predicted glycosyl transferase</fullName>
    </submittedName>
</protein>
<feature type="domain" description="Glycosyl transferase family 28 C-terminal" evidence="1">
    <location>
        <begin position="218"/>
        <end position="372"/>
    </location>
</feature>
<proteinExistence type="predicted"/>
<evidence type="ECO:0000259" key="1">
    <source>
        <dbReference type="Pfam" id="PF04101"/>
    </source>
</evidence>
<evidence type="ECO:0000313" key="3">
    <source>
        <dbReference type="Proteomes" id="UP000182827"/>
    </source>
</evidence>
<dbReference type="AlphaFoldDB" id="A0A1I6WFF6"/>
<dbReference type="RefSeq" id="WP_074947882.1">
    <property type="nucleotide sequence ID" value="NZ_FOZU01000060.1"/>
</dbReference>
<dbReference type="InterPro" id="IPR007235">
    <property type="entry name" value="Glyco_trans_28_C"/>
</dbReference>
<evidence type="ECO:0000313" key="2">
    <source>
        <dbReference type="EMBL" id="SFT24727.1"/>
    </source>
</evidence>
<dbReference type="Proteomes" id="UP000182827">
    <property type="component" value="Unassembled WGS sequence"/>
</dbReference>
<dbReference type="EMBL" id="FOZU01000060">
    <property type="protein sequence ID" value="SFT24727.1"/>
    <property type="molecule type" value="Genomic_DNA"/>
</dbReference>
<name>A0A1I6WFF6_9GAMM</name>
<dbReference type="PANTHER" id="PTHR21015:SF28">
    <property type="entry name" value="SLL1722 PROTEIN"/>
    <property type="match status" value="1"/>
</dbReference>
<keyword evidence="2" id="KW-0808">Transferase</keyword>
<dbReference type="SUPFAM" id="SSF53756">
    <property type="entry name" value="UDP-Glycosyltransferase/glycogen phosphorylase"/>
    <property type="match status" value="1"/>
</dbReference>
<dbReference type="Pfam" id="PF04101">
    <property type="entry name" value="Glyco_tran_28_C"/>
    <property type="match status" value="1"/>
</dbReference>
<reference evidence="3" key="1">
    <citation type="submission" date="2016-10" db="EMBL/GenBank/DDBJ databases">
        <authorList>
            <person name="Varghese N."/>
            <person name="Submissions S."/>
        </authorList>
    </citation>
    <scope>NUCLEOTIDE SEQUENCE [LARGE SCALE GENOMIC DNA]</scope>
    <source>
        <strain evidence="3">ANC 5076</strain>
    </source>
</reference>